<protein>
    <recommendedName>
        <fullName evidence="1">Transcriptional regulator SbtR-like C-terminal domain-containing protein</fullName>
    </recommendedName>
</protein>
<dbReference type="Proteomes" id="UP000298358">
    <property type="component" value="Unassembled WGS sequence"/>
</dbReference>
<reference evidence="2 3" key="1">
    <citation type="submission" date="2019-03" db="EMBL/GenBank/DDBJ databases">
        <title>Diversity of the mouse oral microbiome.</title>
        <authorList>
            <person name="Joseph S."/>
            <person name="Aduse-Opoku J."/>
            <person name="Curtis M."/>
            <person name="Wade W."/>
            <person name="Hashim A."/>
        </authorList>
    </citation>
    <scope>NUCLEOTIDE SEQUENCE [LARGE SCALE GENOMIC DNA]</scope>
    <source>
        <strain evidence="2 3">P1012</strain>
    </source>
</reference>
<sequence length="117" mass="12945">MFRVPGHRLSSETEPDPAAALERLLSAALELQLEESGLQSVLLSNQDETDEVREAKREILTTWQGVLARARETGVVRADIDAPRLQRLVCGVEHAARLGPRDDRDVLLAVLLRGIRA</sequence>
<gene>
    <name evidence="2" type="ORF">E4U02_04930</name>
</gene>
<feature type="domain" description="Transcriptional regulator SbtR-like C-terminal" evidence="1">
    <location>
        <begin position="16"/>
        <end position="117"/>
    </location>
</feature>
<evidence type="ECO:0000259" key="1">
    <source>
        <dbReference type="Pfam" id="PF21597"/>
    </source>
</evidence>
<dbReference type="AlphaFoldDB" id="A0A4Y9FXH5"/>
<keyword evidence="3" id="KW-1185">Reference proteome</keyword>
<evidence type="ECO:0000313" key="2">
    <source>
        <dbReference type="EMBL" id="TFU33587.1"/>
    </source>
</evidence>
<accession>A0A4Y9FXH5</accession>
<dbReference type="RefSeq" id="WP_135113716.1">
    <property type="nucleotide sequence ID" value="NZ_JADGLL010000007.1"/>
</dbReference>
<evidence type="ECO:0000313" key="3">
    <source>
        <dbReference type="Proteomes" id="UP000298358"/>
    </source>
</evidence>
<proteinExistence type="predicted"/>
<dbReference type="Gene3D" id="1.10.357.10">
    <property type="entry name" value="Tetracycline Repressor, domain 2"/>
    <property type="match status" value="1"/>
</dbReference>
<dbReference type="OrthoDB" id="3192968at2"/>
<comment type="caution">
    <text evidence="2">The sequence shown here is derived from an EMBL/GenBank/DDBJ whole genome shotgun (WGS) entry which is preliminary data.</text>
</comment>
<dbReference type="Pfam" id="PF21597">
    <property type="entry name" value="TetR_C_43"/>
    <property type="match status" value="1"/>
</dbReference>
<dbReference type="SUPFAM" id="SSF48498">
    <property type="entry name" value="Tetracyclin repressor-like, C-terminal domain"/>
    <property type="match status" value="1"/>
</dbReference>
<name>A0A4Y9FXH5_9MICO</name>
<dbReference type="InterPro" id="IPR036271">
    <property type="entry name" value="Tet_transcr_reg_TetR-rel_C_sf"/>
</dbReference>
<dbReference type="EMBL" id="SPQB01000007">
    <property type="protein sequence ID" value="TFU33587.1"/>
    <property type="molecule type" value="Genomic_DNA"/>
</dbReference>
<organism evidence="2 3">
    <name type="scientific">Microbacterium paludicola</name>
    <dbReference type="NCBI Taxonomy" id="300019"/>
    <lineage>
        <taxon>Bacteria</taxon>
        <taxon>Bacillati</taxon>
        <taxon>Actinomycetota</taxon>
        <taxon>Actinomycetes</taxon>
        <taxon>Micrococcales</taxon>
        <taxon>Microbacteriaceae</taxon>
        <taxon>Microbacterium</taxon>
    </lineage>
</organism>
<dbReference type="InterPro" id="IPR049445">
    <property type="entry name" value="TetR_SbtR-like_C"/>
</dbReference>